<dbReference type="OrthoDB" id="9799970at2"/>
<dbReference type="GO" id="GO:0008233">
    <property type="term" value="F:peptidase activity"/>
    <property type="evidence" value="ECO:0007669"/>
    <property type="project" value="InterPro"/>
</dbReference>
<protein>
    <submittedName>
        <fullName evidence="2">M15 family metallopeptidase</fullName>
    </submittedName>
</protein>
<dbReference type="Gene3D" id="3.30.1380.10">
    <property type="match status" value="1"/>
</dbReference>
<evidence type="ECO:0000313" key="2">
    <source>
        <dbReference type="EMBL" id="QQN60904.1"/>
    </source>
</evidence>
<dbReference type="EMBL" id="CP067018">
    <property type="protein sequence ID" value="QQN60904.1"/>
    <property type="molecule type" value="Genomic_DNA"/>
</dbReference>
<dbReference type="AlphaFoldDB" id="A0A7T7V347"/>
<sequence length="142" mass="16202">MTYKLDARSISNLDKIHPNLVKIMKCAITNSPVDFTIIEGVRTLKRQQDLYAQGRAKPGIKVTNADGIRNKSNHQVKKDGYGYAVDLYPFFNGKVQVNHPDTLKKLKLIADHIKKVAKELEVNIIWGGDWKQLYDPAHFELK</sequence>
<dbReference type="Pfam" id="PF13539">
    <property type="entry name" value="Peptidase_M15_4"/>
    <property type="match status" value="1"/>
</dbReference>
<evidence type="ECO:0000313" key="3">
    <source>
        <dbReference type="Proteomes" id="UP000595426"/>
    </source>
</evidence>
<dbReference type="RefSeq" id="WP_034870660.1">
    <property type="nucleotide sequence ID" value="NZ_CBCSDR010000008.1"/>
</dbReference>
<organism evidence="2 3">
    <name type="scientific">Elizabethkingia bruuniana</name>
    <dbReference type="NCBI Taxonomy" id="1756149"/>
    <lineage>
        <taxon>Bacteria</taxon>
        <taxon>Pseudomonadati</taxon>
        <taxon>Bacteroidota</taxon>
        <taxon>Flavobacteriia</taxon>
        <taxon>Flavobacteriales</taxon>
        <taxon>Weeksellaceae</taxon>
        <taxon>Elizabethkingia</taxon>
    </lineage>
</organism>
<dbReference type="CDD" id="cd14845">
    <property type="entry name" value="L-Ala-D-Glu_peptidase_like"/>
    <property type="match status" value="1"/>
</dbReference>
<evidence type="ECO:0000259" key="1">
    <source>
        <dbReference type="Pfam" id="PF13539"/>
    </source>
</evidence>
<feature type="domain" description="Peptidase M15C" evidence="1">
    <location>
        <begin position="71"/>
        <end position="141"/>
    </location>
</feature>
<dbReference type="SUPFAM" id="SSF55166">
    <property type="entry name" value="Hedgehog/DD-peptidase"/>
    <property type="match status" value="1"/>
</dbReference>
<dbReference type="InterPro" id="IPR009045">
    <property type="entry name" value="Zn_M74/Hedgehog-like"/>
</dbReference>
<accession>A0A7T7V347</accession>
<reference evidence="2 3" key="1">
    <citation type="submission" date="2020-12" db="EMBL/GenBank/DDBJ databases">
        <title>FDA dAtabase for Regulatory Grade micrObial Sequences (FDA-ARGOS): Supporting development and validation of Infectious Disease Dx tests.</title>
        <authorList>
            <person name="Kerrigan L."/>
            <person name="Long C."/>
            <person name="Tallon L."/>
            <person name="Sadzewicz L."/>
            <person name="Zhao X."/>
            <person name="Boylan J."/>
            <person name="Ott S."/>
            <person name="Bowen H."/>
            <person name="Vavikolanu K."/>
            <person name="Mehta A."/>
            <person name="Aluvathingal J."/>
            <person name="Nadendla S."/>
            <person name="Yan Y."/>
            <person name="Sichtig H."/>
        </authorList>
    </citation>
    <scope>NUCLEOTIDE SEQUENCE [LARGE SCALE GENOMIC DNA]</scope>
    <source>
        <strain evidence="2 3">FDAARGOS_1031</strain>
    </source>
</reference>
<name>A0A7T7V347_9FLAO</name>
<dbReference type="InterPro" id="IPR039561">
    <property type="entry name" value="Peptidase_M15C"/>
</dbReference>
<proteinExistence type="predicted"/>
<keyword evidence="3" id="KW-1185">Reference proteome</keyword>
<gene>
    <name evidence="2" type="ORF">I6H88_10145</name>
</gene>
<dbReference type="GeneID" id="93135237"/>
<dbReference type="KEGG" id="egm:AYC65_20140"/>
<dbReference type="Proteomes" id="UP000595426">
    <property type="component" value="Chromosome"/>
</dbReference>